<proteinExistence type="predicted"/>
<organism evidence="1 2">
    <name type="scientific">Trinickia violacea</name>
    <dbReference type="NCBI Taxonomy" id="2571746"/>
    <lineage>
        <taxon>Bacteria</taxon>
        <taxon>Pseudomonadati</taxon>
        <taxon>Pseudomonadota</taxon>
        <taxon>Betaproteobacteria</taxon>
        <taxon>Burkholderiales</taxon>
        <taxon>Burkholderiaceae</taxon>
        <taxon>Trinickia</taxon>
    </lineage>
</organism>
<dbReference type="OrthoDB" id="9115426at2"/>
<sequence>MSNDKQPVVRKSIKLVPVEATPEMILAFQRGEPKDKSFWGCYRAMLAAAPNLSAPAEPIDMVLHCPKCGVQHIDGPEWADDPHDIEQGQMRVWSNPPHRSHLCHHCGFIWRPADVPTNGVASVKTKGKNDSAPADGGALTDAARDVLAERRRQVESEGWTARHDDSHKGGQMAAAGGCYALFTDAYPNVGDPPPDWPWAAKWWKPFEYRRDLVKAGALILAEIERIDRLTAEHRSES</sequence>
<dbReference type="KEGG" id="tvl:FAZ95_13970"/>
<evidence type="ECO:0000313" key="1">
    <source>
        <dbReference type="EMBL" id="QCP50189.1"/>
    </source>
</evidence>
<reference evidence="1 2" key="1">
    <citation type="submission" date="2019-05" db="EMBL/GenBank/DDBJ databases">
        <title>Burkholderia sp. DHOD12, isolated from subtropical forest soil.</title>
        <authorList>
            <person name="Gao Z.-H."/>
            <person name="Qiu L.-H."/>
        </authorList>
    </citation>
    <scope>NUCLEOTIDE SEQUENCE [LARGE SCALE GENOMIC DNA]</scope>
    <source>
        <strain evidence="1 2">DHOD12</strain>
    </source>
</reference>
<name>A0A4P8IWJ5_9BURK</name>
<accession>A0A4P8IWJ5</accession>
<dbReference type="Proteomes" id="UP000298656">
    <property type="component" value="Chromosome 1"/>
</dbReference>
<evidence type="ECO:0000313" key="2">
    <source>
        <dbReference type="Proteomes" id="UP000298656"/>
    </source>
</evidence>
<dbReference type="AlphaFoldDB" id="A0A4P8IWJ5"/>
<protein>
    <submittedName>
        <fullName evidence="1">Uncharacterized protein</fullName>
    </submittedName>
</protein>
<gene>
    <name evidence="1" type="ORF">FAZ95_13970</name>
</gene>
<dbReference type="RefSeq" id="WP_137333008.1">
    <property type="nucleotide sequence ID" value="NZ_CP040077.1"/>
</dbReference>
<dbReference type="EMBL" id="CP040077">
    <property type="protein sequence ID" value="QCP50189.1"/>
    <property type="molecule type" value="Genomic_DNA"/>
</dbReference>
<keyword evidence="2" id="KW-1185">Reference proteome</keyword>